<comment type="similarity">
    <text evidence="1">Belongs to the peptidase S10 family.</text>
</comment>
<keyword evidence="4" id="KW-1185">Reference proteome</keyword>
<accession>A0A9R1XCH5</accession>
<evidence type="ECO:0000256" key="1">
    <source>
        <dbReference type="ARBA" id="ARBA00009431"/>
    </source>
</evidence>
<dbReference type="EMBL" id="NBSK02000005">
    <property type="protein sequence ID" value="KAJ0205369.1"/>
    <property type="molecule type" value="Genomic_DNA"/>
</dbReference>
<dbReference type="Pfam" id="PF00450">
    <property type="entry name" value="Peptidase_S10"/>
    <property type="match status" value="1"/>
</dbReference>
<name>A0A9R1XCH5_LACSA</name>
<dbReference type="InterPro" id="IPR029058">
    <property type="entry name" value="AB_hydrolase_fold"/>
</dbReference>
<dbReference type="AlphaFoldDB" id="A0A9R1XCH5"/>
<dbReference type="Proteomes" id="UP000235145">
    <property type="component" value="Unassembled WGS sequence"/>
</dbReference>
<comment type="caution">
    <text evidence="3">The sequence shown here is derived from an EMBL/GenBank/DDBJ whole genome shotgun (WGS) entry which is preliminary data.</text>
</comment>
<organism evidence="3 4">
    <name type="scientific">Lactuca sativa</name>
    <name type="common">Garden lettuce</name>
    <dbReference type="NCBI Taxonomy" id="4236"/>
    <lineage>
        <taxon>Eukaryota</taxon>
        <taxon>Viridiplantae</taxon>
        <taxon>Streptophyta</taxon>
        <taxon>Embryophyta</taxon>
        <taxon>Tracheophyta</taxon>
        <taxon>Spermatophyta</taxon>
        <taxon>Magnoliopsida</taxon>
        <taxon>eudicotyledons</taxon>
        <taxon>Gunneridae</taxon>
        <taxon>Pentapetalae</taxon>
        <taxon>asterids</taxon>
        <taxon>campanulids</taxon>
        <taxon>Asterales</taxon>
        <taxon>Asteraceae</taxon>
        <taxon>Cichorioideae</taxon>
        <taxon>Cichorieae</taxon>
        <taxon>Lactucinae</taxon>
        <taxon>Lactuca</taxon>
    </lineage>
</organism>
<keyword evidence="2" id="KW-0472">Membrane</keyword>
<dbReference type="GO" id="GO:0006508">
    <property type="term" value="P:proteolysis"/>
    <property type="evidence" value="ECO:0007669"/>
    <property type="project" value="InterPro"/>
</dbReference>
<dbReference type="Gene3D" id="3.40.50.1820">
    <property type="entry name" value="alpha/beta hydrolase"/>
    <property type="match status" value="2"/>
</dbReference>
<keyword evidence="2" id="KW-1133">Transmembrane helix</keyword>
<dbReference type="GO" id="GO:0004185">
    <property type="term" value="F:serine-type carboxypeptidase activity"/>
    <property type="evidence" value="ECO:0007669"/>
    <property type="project" value="InterPro"/>
</dbReference>
<dbReference type="PANTHER" id="PTHR11802">
    <property type="entry name" value="SERINE PROTEASE FAMILY S10 SERINE CARBOXYPEPTIDASE"/>
    <property type="match status" value="1"/>
</dbReference>
<evidence type="ECO:0000313" key="4">
    <source>
        <dbReference type="Proteomes" id="UP000235145"/>
    </source>
</evidence>
<keyword evidence="2" id="KW-0812">Transmembrane</keyword>
<evidence type="ECO:0000256" key="2">
    <source>
        <dbReference type="SAM" id="Phobius"/>
    </source>
</evidence>
<evidence type="ECO:0000313" key="3">
    <source>
        <dbReference type="EMBL" id="KAJ0205369.1"/>
    </source>
</evidence>
<dbReference type="GO" id="GO:0016747">
    <property type="term" value="F:acyltransferase activity, transferring groups other than amino-acyl groups"/>
    <property type="evidence" value="ECO:0000318"/>
    <property type="project" value="GO_Central"/>
</dbReference>
<protein>
    <submittedName>
        <fullName evidence="3">Uncharacterized protein</fullName>
    </submittedName>
</protein>
<dbReference type="SUPFAM" id="SSF53474">
    <property type="entry name" value="alpha/beta-Hydrolases"/>
    <property type="match status" value="1"/>
</dbReference>
<sequence>MKQEPHYPRQTCNVFNKFTCLVLLAVFLLVVVVLLGVFLLVVPSTEVVPSEDTESRFLVKTLPGFLGDLPITLETGYIGVGDSEDVQLFYYFIESEGNPEKDPLMLMLSGGPGCSGLAKVLAETGPFTFNYASSSSKKPILEINPYSWTKVGSIISLDQPAGTGFSYAETSDAYTTNDTLSAIQVYEFLRKGYVIGNAVTDTNDEYNSRIPFAHRLALLSDEIYMSAKENCFGEYLNVDPNNTLCINDLQVVDKVHDLDFNLSFVLIKHPENVNI</sequence>
<dbReference type="GO" id="GO:0019748">
    <property type="term" value="P:secondary metabolic process"/>
    <property type="evidence" value="ECO:0000318"/>
    <property type="project" value="GO_Central"/>
</dbReference>
<proteinExistence type="inferred from homology"/>
<dbReference type="InterPro" id="IPR001563">
    <property type="entry name" value="Peptidase_S10"/>
</dbReference>
<feature type="transmembrane region" description="Helical" evidence="2">
    <location>
        <begin position="21"/>
        <end position="42"/>
    </location>
</feature>
<dbReference type="PANTHER" id="PTHR11802:SF224">
    <property type="entry name" value="SERINE CARBOXYPEPTIDASE-LIKE 7 ISOFORM X1"/>
    <property type="match status" value="1"/>
</dbReference>
<reference evidence="3 4" key="1">
    <citation type="journal article" date="2017" name="Nat. Commun.">
        <title>Genome assembly with in vitro proximity ligation data and whole-genome triplication in lettuce.</title>
        <authorList>
            <person name="Reyes-Chin-Wo S."/>
            <person name="Wang Z."/>
            <person name="Yang X."/>
            <person name="Kozik A."/>
            <person name="Arikit S."/>
            <person name="Song C."/>
            <person name="Xia L."/>
            <person name="Froenicke L."/>
            <person name="Lavelle D.O."/>
            <person name="Truco M.J."/>
            <person name="Xia R."/>
            <person name="Zhu S."/>
            <person name="Xu C."/>
            <person name="Xu H."/>
            <person name="Xu X."/>
            <person name="Cox K."/>
            <person name="Korf I."/>
            <person name="Meyers B.C."/>
            <person name="Michelmore R.W."/>
        </authorList>
    </citation>
    <scope>NUCLEOTIDE SEQUENCE [LARGE SCALE GENOMIC DNA]</scope>
    <source>
        <strain evidence="4">cv. Salinas</strain>
        <tissue evidence="3">Seedlings</tissue>
    </source>
</reference>
<gene>
    <name evidence="3" type="ORF">LSAT_V11C500257650</name>
</gene>